<evidence type="ECO:0008006" key="3">
    <source>
        <dbReference type="Google" id="ProtNLM"/>
    </source>
</evidence>
<accession>A0ABS3DX89</accession>
<proteinExistence type="predicted"/>
<dbReference type="RefSeq" id="WP_206934138.1">
    <property type="nucleotide sequence ID" value="NZ_JAEKJY010000003.1"/>
</dbReference>
<dbReference type="Proteomes" id="UP000663970">
    <property type="component" value="Unassembled WGS sequence"/>
</dbReference>
<name>A0ABS3DX89_9BACI</name>
<gene>
    <name evidence="1" type="ORF">JF544_11785</name>
</gene>
<evidence type="ECO:0000313" key="2">
    <source>
        <dbReference type="Proteomes" id="UP000663970"/>
    </source>
</evidence>
<dbReference type="InterPro" id="IPR019593">
    <property type="entry name" value="Spore_coat_protein_Z/Y"/>
</dbReference>
<comment type="caution">
    <text evidence="1">The sequence shown here is derived from an EMBL/GenBank/DDBJ whole genome shotgun (WGS) entry which is preliminary data.</text>
</comment>
<evidence type="ECO:0000313" key="1">
    <source>
        <dbReference type="EMBL" id="MBN8235936.1"/>
    </source>
</evidence>
<organism evidence="1 2">
    <name type="scientific">Halobacillus kuroshimensis</name>
    <dbReference type="NCBI Taxonomy" id="302481"/>
    <lineage>
        <taxon>Bacteria</taxon>
        <taxon>Bacillati</taxon>
        <taxon>Bacillota</taxon>
        <taxon>Bacilli</taxon>
        <taxon>Bacillales</taxon>
        <taxon>Bacillaceae</taxon>
        <taxon>Halobacillus</taxon>
    </lineage>
</organism>
<dbReference type="Pfam" id="PF10612">
    <property type="entry name" value="Spore-coat_CotZ"/>
    <property type="match status" value="1"/>
</dbReference>
<protein>
    <recommendedName>
        <fullName evidence="3">Spore coat protein Z</fullName>
    </recommendedName>
</protein>
<keyword evidence="2" id="KW-1185">Reference proteome</keyword>
<dbReference type="EMBL" id="JAEKJY010000003">
    <property type="protein sequence ID" value="MBN8235936.1"/>
    <property type="molecule type" value="Genomic_DNA"/>
</dbReference>
<reference evidence="1 2" key="1">
    <citation type="submission" date="2020-12" db="EMBL/GenBank/DDBJ databases">
        <title>Oil enriched cultivation method for isolating marine PHA-producing bacteria.</title>
        <authorList>
            <person name="Zheng W."/>
            <person name="Yu S."/>
            <person name="Huang Y."/>
        </authorList>
    </citation>
    <scope>NUCLEOTIDE SEQUENCE [LARGE SCALE GENOMIC DNA]</scope>
    <source>
        <strain evidence="1 2">SY-2-6</strain>
    </source>
</reference>
<sequence>MKHNSYSCCSVTRTVAAIIKAQKIVAGRHSETSCRTSIAALRGDYQHRQGNTTIPFMLYCKDGQRFCGNGIKEKEGRFVCFTSCIFKAVSLSPDHSCAVLELLIQHESPSCHSSSHSYTASGTCMTVDLSCFCSIRCLGTTTPRKTW</sequence>